<gene>
    <name evidence="8" type="ORF">CCACVL1_25268</name>
</gene>
<keyword evidence="9" id="KW-1185">Reference proteome</keyword>
<accession>A0A1R3GLH2</accession>
<dbReference type="GO" id="GO:0016020">
    <property type="term" value="C:membrane"/>
    <property type="evidence" value="ECO:0007669"/>
    <property type="project" value="UniProtKB-SubCell"/>
</dbReference>
<dbReference type="InterPro" id="IPR000620">
    <property type="entry name" value="EamA_dom"/>
</dbReference>
<evidence type="ECO:0000256" key="6">
    <source>
        <dbReference type="RuleBase" id="RU363077"/>
    </source>
</evidence>
<dbReference type="Proteomes" id="UP000188268">
    <property type="component" value="Unassembled WGS sequence"/>
</dbReference>
<dbReference type="OrthoDB" id="1728340at2759"/>
<dbReference type="Gramene" id="OMO58909">
    <property type="protein sequence ID" value="OMO58909"/>
    <property type="gene ID" value="CCACVL1_25268"/>
</dbReference>
<feature type="transmembrane region" description="Helical" evidence="6">
    <location>
        <begin position="178"/>
        <end position="199"/>
    </location>
</feature>
<feature type="transmembrane region" description="Helical" evidence="6">
    <location>
        <begin position="269"/>
        <end position="289"/>
    </location>
</feature>
<dbReference type="PANTHER" id="PTHR31218">
    <property type="entry name" value="WAT1-RELATED PROTEIN"/>
    <property type="match status" value="1"/>
</dbReference>
<dbReference type="GO" id="GO:0022857">
    <property type="term" value="F:transmembrane transporter activity"/>
    <property type="evidence" value="ECO:0007669"/>
    <property type="project" value="InterPro"/>
</dbReference>
<evidence type="ECO:0000259" key="7">
    <source>
        <dbReference type="Pfam" id="PF00892"/>
    </source>
</evidence>
<evidence type="ECO:0000313" key="8">
    <source>
        <dbReference type="EMBL" id="OMO58909.1"/>
    </source>
</evidence>
<feature type="domain" description="EamA" evidence="7">
    <location>
        <begin position="148"/>
        <end position="287"/>
    </location>
</feature>
<feature type="transmembrane region" description="Helical" evidence="6">
    <location>
        <begin position="244"/>
        <end position="263"/>
    </location>
</feature>
<keyword evidence="4 6" id="KW-1133">Transmembrane helix</keyword>
<evidence type="ECO:0000256" key="2">
    <source>
        <dbReference type="ARBA" id="ARBA00007635"/>
    </source>
</evidence>
<evidence type="ECO:0000256" key="3">
    <source>
        <dbReference type="ARBA" id="ARBA00022692"/>
    </source>
</evidence>
<feature type="transmembrane region" description="Helical" evidence="6">
    <location>
        <begin position="12"/>
        <end position="33"/>
    </location>
</feature>
<organism evidence="8 9">
    <name type="scientific">Corchorus capsularis</name>
    <name type="common">Jute</name>
    <dbReference type="NCBI Taxonomy" id="210143"/>
    <lineage>
        <taxon>Eukaryota</taxon>
        <taxon>Viridiplantae</taxon>
        <taxon>Streptophyta</taxon>
        <taxon>Embryophyta</taxon>
        <taxon>Tracheophyta</taxon>
        <taxon>Spermatophyta</taxon>
        <taxon>Magnoliopsida</taxon>
        <taxon>eudicotyledons</taxon>
        <taxon>Gunneridae</taxon>
        <taxon>Pentapetalae</taxon>
        <taxon>rosids</taxon>
        <taxon>malvids</taxon>
        <taxon>Malvales</taxon>
        <taxon>Malvaceae</taxon>
        <taxon>Grewioideae</taxon>
        <taxon>Apeibeae</taxon>
        <taxon>Corchorus</taxon>
    </lineage>
</organism>
<keyword evidence="3 6" id="KW-0812">Transmembrane</keyword>
<dbReference type="InterPro" id="IPR030184">
    <property type="entry name" value="WAT1-related"/>
</dbReference>
<comment type="caution">
    <text evidence="8">The sequence shown here is derived from an EMBL/GenBank/DDBJ whole genome shotgun (WGS) entry which is preliminary data.</text>
</comment>
<dbReference type="AlphaFoldDB" id="A0A1R3GLH2"/>
<dbReference type="EMBL" id="AWWV01014067">
    <property type="protein sequence ID" value="OMO58909.1"/>
    <property type="molecule type" value="Genomic_DNA"/>
</dbReference>
<evidence type="ECO:0000256" key="1">
    <source>
        <dbReference type="ARBA" id="ARBA00004141"/>
    </source>
</evidence>
<evidence type="ECO:0000256" key="4">
    <source>
        <dbReference type="ARBA" id="ARBA00022989"/>
    </source>
</evidence>
<comment type="subcellular location">
    <subcellularLocation>
        <location evidence="1 6">Membrane</location>
        <topology evidence="1 6">Multi-pass membrane protein</topology>
    </subcellularLocation>
</comment>
<feature type="transmembrane region" description="Helical" evidence="6">
    <location>
        <begin position="45"/>
        <end position="63"/>
    </location>
</feature>
<keyword evidence="5 6" id="KW-0472">Membrane</keyword>
<reference evidence="8 9" key="1">
    <citation type="submission" date="2013-09" db="EMBL/GenBank/DDBJ databases">
        <title>Corchorus capsularis genome sequencing.</title>
        <authorList>
            <person name="Alam M."/>
            <person name="Haque M.S."/>
            <person name="Islam M.S."/>
            <person name="Emdad E.M."/>
            <person name="Islam M.M."/>
            <person name="Ahmed B."/>
            <person name="Halim A."/>
            <person name="Hossen Q.M.M."/>
            <person name="Hossain M.Z."/>
            <person name="Ahmed R."/>
            <person name="Khan M.M."/>
            <person name="Islam R."/>
            <person name="Rashid M.M."/>
            <person name="Khan S.A."/>
            <person name="Rahman M.S."/>
            <person name="Alam M."/>
        </authorList>
    </citation>
    <scope>NUCLEOTIDE SEQUENCE [LARGE SCALE GENOMIC DNA]</scope>
    <source>
        <strain evidence="9">cv. CVL-1</strain>
        <tissue evidence="8">Whole seedling</tissue>
    </source>
</reference>
<name>A0A1R3GLH2_COCAP</name>
<protein>
    <recommendedName>
        <fullName evidence="6">WAT1-related protein</fullName>
    </recommendedName>
</protein>
<proteinExistence type="inferred from homology"/>
<evidence type="ECO:0000313" key="9">
    <source>
        <dbReference type="Proteomes" id="UP000188268"/>
    </source>
</evidence>
<dbReference type="OMA" id="TIVYGPM"/>
<evidence type="ECO:0000256" key="5">
    <source>
        <dbReference type="ARBA" id="ARBA00023136"/>
    </source>
</evidence>
<feature type="transmembrane region" description="Helical" evidence="6">
    <location>
        <begin position="219"/>
        <end position="237"/>
    </location>
</feature>
<sequence>MAVSASIYNQATPYLAMIFMRFGSAGMSIVAKFALNKGMSQHVLVVYRFAIATVVLAPFAFVFDRKVRPKMTLSVFLQILLLGLLELEKVNVRKMHCQAKILGTILTVGGAMIMTLINGPMLPLPWTKVNKIQHQSTVSSNIKEDPLKGAFMILSGCVCWACFVILQAFTLKSYPAELSLTTLVCLMGTIEGAIVALVIEGNNAAAWSIHWDSKLFAAVYSGVVCSGIAYYIGAVVIQAKGPVFYAAFNPLTMVIVAIMSSFIFSEIMFLGRVIGAIVIVFGLYLVLWAKSKDQQIKSSDSDVDSNNKAAPSVEQMATINETSRTSNQDFVLLDVRRVTLVDDHDQSITKENQKQIP</sequence>
<dbReference type="Pfam" id="PF00892">
    <property type="entry name" value="EamA"/>
    <property type="match status" value="1"/>
</dbReference>
<comment type="similarity">
    <text evidence="2 6">Belongs to the drug/metabolite transporter (DMT) superfamily. Plant drug/metabolite exporter (P-DME) (TC 2.A.7.4) family.</text>
</comment>
<dbReference type="STRING" id="210143.A0A1R3GLH2"/>
<feature type="transmembrane region" description="Helical" evidence="6">
    <location>
        <begin position="99"/>
        <end position="117"/>
    </location>
</feature>
<feature type="transmembrane region" description="Helical" evidence="6">
    <location>
        <begin position="150"/>
        <end position="171"/>
    </location>
</feature>